<name>A0ABW8YJW5_9SPHN</name>
<keyword evidence="2" id="KW-0732">Signal</keyword>
<organism evidence="3 4">
    <name type="scientific">Sphingomonas plantiphila</name>
    <dbReference type="NCBI Taxonomy" id="3163295"/>
    <lineage>
        <taxon>Bacteria</taxon>
        <taxon>Pseudomonadati</taxon>
        <taxon>Pseudomonadota</taxon>
        <taxon>Alphaproteobacteria</taxon>
        <taxon>Sphingomonadales</taxon>
        <taxon>Sphingomonadaceae</taxon>
        <taxon>Sphingomonas</taxon>
    </lineage>
</organism>
<evidence type="ECO:0000256" key="2">
    <source>
        <dbReference type="SAM" id="SignalP"/>
    </source>
</evidence>
<dbReference type="Proteomes" id="UP001629244">
    <property type="component" value="Unassembled WGS sequence"/>
</dbReference>
<evidence type="ECO:0000256" key="1">
    <source>
        <dbReference type="PROSITE-ProRule" id="PRU00339"/>
    </source>
</evidence>
<evidence type="ECO:0000313" key="4">
    <source>
        <dbReference type="Proteomes" id="UP001629244"/>
    </source>
</evidence>
<dbReference type="RefSeq" id="WP_408076479.1">
    <property type="nucleotide sequence ID" value="NZ_JBELQC010000001.1"/>
</dbReference>
<evidence type="ECO:0000313" key="3">
    <source>
        <dbReference type="EMBL" id="MFL9839506.1"/>
    </source>
</evidence>
<keyword evidence="1" id="KW-0802">TPR repeat</keyword>
<dbReference type="Pfam" id="PF13181">
    <property type="entry name" value="TPR_8"/>
    <property type="match status" value="1"/>
</dbReference>
<dbReference type="PROSITE" id="PS50005">
    <property type="entry name" value="TPR"/>
    <property type="match status" value="2"/>
</dbReference>
<feature type="repeat" description="TPR" evidence="1">
    <location>
        <begin position="177"/>
        <end position="210"/>
    </location>
</feature>
<comment type="caution">
    <text evidence="3">The sequence shown here is derived from an EMBL/GenBank/DDBJ whole genome shotgun (WGS) entry which is preliminary data.</text>
</comment>
<gene>
    <name evidence="3" type="ORF">ABS767_00900</name>
</gene>
<dbReference type="InterPro" id="IPR019734">
    <property type="entry name" value="TPR_rpt"/>
</dbReference>
<dbReference type="InterPro" id="IPR011990">
    <property type="entry name" value="TPR-like_helical_dom_sf"/>
</dbReference>
<keyword evidence="4" id="KW-1185">Reference proteome</keyword>
<dbReference type="Pfam" id="PF13424">
    <property type="entry name" value="TPR_12"/>
    <property type="match status" value="1"/>
</dbReference>
<feature type="signal peptide" evidence="2">
    <location>
        <begin position="1"/>
        <end position="18"/>
    </location>
</feature>
<accession>A0ABW8YJW5</accession>
<feature type="chain" id="PRO_5045145319" evidence="2">
    <location>
        <begin position="19"/>
        <end position="227"/>
    </location>
</feature>
<protein>
    <submittedName>
        <fullName evidence="3">Tetratricopeptide repeat protein</fullName>
    </submittedName>
</protein>
<dbReference type="SUPFAM" id="SSF48452">
    <property type="entry name" value="TPR-like"/>
    <property type="match status" value="1"/>
</dbReference>
<proteinExistence type="predicted"/>
<sequence>MRLFLLPLALVLAPVVNAQEKADPVKAALASTMGQIGAKQPDAALRTIDAVIPGIERSIEEARAKGGVFCAVDMPEALMYAAMADKLNQSSTIMDGSTCQALFLRAYLLIDLKRFSEGIDALEKLTALAPRNGQYLAELAFAYRSTGDLDKARTNYERAIEAGESTTDKKRSARVRALGLRGLGWVLIEQGDWDGAERALRQSLKFEPGHAGAKSELNYIKENRPRK</sequence>
<dbReference type="EMBL" id="JBELQC010000001">
    <property type="protein sequence ID" value="MFL9839506.1"/>
    <property type="molecule type" value="Genomic_DNA"/>
</dbReference>
<dbReference type="SMART" id="SM00028">
    <property type="entry name" value="TPR"/>
    <property type="match status" value="3"/>
</dbReference>
<feature type="repeat" description="TPR" evidence="1">
    <location>
        <begin position="133"/>
        <end position="166"/>
    </location>
</feature>
<dbReference type="Gene3D" id="1.25.40.10">
    <property type="entry name" value="Tetratricopeptide repeat domain"/>
    <property type="match status" value="1"/>
</dbReference>
<reference evidence="3 4" key="1">
    <citation type="submission" date="2024-06" db="EMBL/GenBank/DDBJ databases">
        <authorList>
            <person name="Kaempfer P."/>
            <person name="Viver T."/>
        </authorList>
    </citation>
    <scope>NUCLEOTIDE SEQUENCE [LARGE SCALE GENOMIC DNA]</scope>
    <source>
        <strain evidence="3 4">ST-64</strain>
    </source>
</reference>